<evidence type="ECO:0000259" key="1">
    <source>
        <dbReference type="SMART" id="SM00937"/>
    </source>
</evidence>
<dbReference type="PANTHER" id="PTHR43116">
    <property type="entry name" value="PEPTIDE CHAIN RELEASE FACTOR 2"/>
    <property type="match status" value="1"/>
</dbReference>
<protein>
    <submittedName>
        <fullName evidence="2">Peptide chain release factor prfb2 protein</fullName>
    </submittedName>
</protein>
<dbReference type="PANTHER" id="PTHR43116:SF3">
    <property type="entry name" value="CLASS I PEPTIDE CHAIN RELEASE FACTOR"/>
    <property type="match status" value="1"/>
</dbReference>
<proteinExistence type="predicted"/>
<gene>
    <name evidence="2" type="ORF">FRX31_025144</name>
</gene>
<dbReference type="GO" id="GO:0006415">
    <property type="term" value="P:translational termination"/>
    <property type="evidence" value="ECO:0007669"/>
    <property type="project" value="InterPro"/>
</dbReference>
<organism evidence="2 3">
    <name type="scientific">Thalictrum thalictroides</name>
    <name type="common">Rue-anemone</name>
    <name type="synonym">Anemone thalictroides</name>
    <dbReference type="NCBI Taxonomy" id="46969"/>
    <lineage>
        <taxon>Eukaryota</taxon>
        <taxon>Viridiplantae</taxon>
        <taxon>Streptophyta</taxon>
        <taxon>Embryophyta</taxon>
        <taxon>Tracheophyta</taxon>
        <taxon>Spermatophyta</taxon>
        <taxon>Magnoliopsida</taxon>
        <taxon>Ranunculales</taxon>
        <taxon>Ranunculaceae</taxon>
        <taxon>Thalictroideae</taxon>
        <taxon>Thalictrum</taxon>
    </lineage>
</organism>
<feature type="domain" description="Peptide chain release factor" evidence="1">
    <location>
        <begin position="177"/>
        <end position="267"/>
    </location>
</feature>
<comment type="caution">
    <text evidence="2">The sequence shown here is derived from an EMBL/GenBank/DDBJ whole genome shotgun (WGS) entry which is preliminary data.</text>
</comment>
<dbReference type="Gene3D" id="3.30.70.1660">
    <property type="match status" value="1"/>
</dbReference>
<dbReference type="Gene3D" id="1.20.58.410">
    <property type="entry name" value="Release factor"/>
    <property type="match status" value="1"/>
</dbReference>
<dbReference type="SMART" id="SM00937">
    <property type="entry name" value="PCRF"/>
    <property type="match status" value="1"/>
</dbReference>
<dbReference type="AlphaFoldDB" id="A0A7J6VKH5"/>
<dbReference type="Proteomes" id="UP000554482">
    <property type="component" value="Unassembled WGS sequence"/>
</dbReference>
<accession>A0A7J6VKH5</accession>
<evidence type="ECO:0000313" key="2">
    <source>
        <dbReference type="EMBL" id="KAF5185271.1"/>
    </source>
</evidence>
<evidence type="ECO:0000313" key="3">
    <source>
        <dbReference type="Proteomes" id="UP000554482"/>
    </source>
</evidence>
<dbReference type="EMBL" id="JABWDY010030924">
    <property type="protein sequence ID" value="KAF5185271.1"/>
    <property type="molecule type" value="Genomic_DNA"/>
</dbReference>
<dbReference type="Pfam" id="PF03462">
    <property type="entry name" value="PCRF"/>
    <property type="match status" value="1"/>
</dbReference>
<dbReference type="InterPro" id="IPR005139">
    <property type="entry name" value="PCRF"/>
</dbReference>
<dbReference type="SUPFAM" id="SSF75620">
    <property type="entry name" value="Release factor"/>
    <property type="match status" value="1"/>
</dbReference>
<sequence>MKSLLPRSSLGSFFVPLRHARTIAQLLFSPSKITEYKTTIPYSLLESRIAGVSSDIQTTIKEHPTTFLFYSNFLLPTTSGFRHFSSQPRVAQPQPQTSDRLTVDSIVANGWPILEESAGDWKSHAASIAQSIQLIKMRLHWKTLLVRLDTLSIELNKPNLWDDHVHAGNISREHGLLMGKMKDVNEFERELLDHIDMLKLTREENDDELELVQAGAGGKESMYWASIIMQMYKTWAQRRAYGITVVDEMSGDIVVIKSGNHGGSSYEKTDSLALFIGQGSKAPDYASATCNAVFQVDIAPTLALLFGDRAATVYIKLAGCHIKLESKDELLRLMFMLQTPTKRYLLKLLAITPVQHIIFTWEFMTMLRFFATNEYVAVALAKLEMHEDAADMLNEAAGLEEKGQRGGR</sequence>
<name>A0A7J6VKH5_THATH</name>
<keyword evidence="3" id="KW-1185">Reference proteome</keyword>
<dbReference type="InterPro" id="IPR045853">
    <property type="entry name" value="Pep_chain_release_fac_I_sf"/>
</dbReference>
<reference evidence="2 3" key="1">
    <citation type="submission" date="2020-06" db="EMBL/GenBank/DDBJ databases">
        <title>Transcriptomic and genomic resources for Thalictrum thalictroides and T. hernandezii: Facilitating candidate gene discovery in an emerging model plant lineage.</title>
        <authorList>
            <person name="Arias T."/>
            <person name="Riano-Pachon D.M."/>
            <person name="Di Stilio V.S."/>
        </authorList>
    </citation>
    <scope>NUCLEOTIDE SEQUENCE [LARGE SCALE GENOMIC DNA]</scope>
    <source>
        <strain evidence="3">cv. WT478/WT964</strain>
        <tissue evidence="2">Leaves</tissue>
    </source>
</reference>
<dbReference type="OrthoDB" id="2019491at2759"/>